<dbReference type="EMBL" id="JAUHLN010000011">
    <property type="protein sequence ID" value="MDN4076102.1"/>
    <property type="molecule type" value="Genomic_DNA"/>
</dbReference>
<dbReference type="SUPFAM" id="SSF109854">
    <property type="entry name" value="DinB/YfiT-like putative metalloenzymes"/>
    <property type="match status" value="1"/>
</dbReference>
<feature type="domain" description="DinB-like" evidence="1">
    <location>
        <begin position="14"/>
        <end position="142"/>
    </location>
</feature>
<evidence type="ECO:0000313" key="3">
    <source>
        <dbReference type="Proteomes" id="UP001168694"/>
    </source>
</evidence>
<keyword evidence="3" id="KW-1185">Reference proteome</keyword>
<evidence type="ECO:0000259" key="1">
    <source>
        <dbReference type="Pfam" id="PF12867"/>
    </source>
</evidence>
<reference evidence="2" key="1">
    <citation type="submission" date="2023-06" db="EMBL/GenBank/DDBJ databases">
        <title>Draft Genome Sequences of Representative Paenibacillus Polymyxa, Bacillus cereus, Fictibacillus sp., and Brevibacillus agri Strains Isolated from Amazonian Dark Earth.</title>
        <authorList>
            <person name="Pellegrinetti T.A."/>
            <person name="Cunha I.C.M."/>
            <person name="Chaves M.G."/>
            <person name="Freitas A.S."/>
            <person name="Silva A.V.R."/>
            <person name="Tsai S.M."/>
            <person name="Mendes L.W."/>
        </authorList>
    </citation>
    <scope>NUCLEOTIDE SEQUENCE</scope>
    <source>
        <strain evidence="2">CENA-BCM004</strain>
    </source>
</reference>
<comment type="caution">
    <text evidence="2">The sequence shown here is derived from an EMBL/GenBank/DDBJ whole genome shotgun (WGS) entry which is preliminary data.</text>
</comment>
<evidence type="ECO:0000313" key="2">
    <source>
        <dbReference type="EMBL" id="MDN4076102.1"/>
    </source>
</evidence>
<dbReference type="Pfam" id="PF12867">
    <property type="entry name" value="DinB_2"/>
    <property type="match status" value="1"/>
</dbReference>
<dbReference type="InterPro" id="IPR034660">
    <property type="entry name" value="DinB/YfiT-like"/>
</dbReference>
<gene>
    <name evidence="2" type="ORF">QYF49_24525</name>
</gene>
<organism evidence="2 3">
    <name type="scientific">Fictibacillus terranigra</name>
    <dbReference type="NCBI Taxonomy" id="3058424"/>
    <lineage>
        <taxon>Bacteria</taxon>
        <taxon>Bacillati</taxon>
        <taxon>Bacillota</taxon>
        <taxon>Bacilli</taxon>
        <taxon>Bacillales</taxon>
        <taxon>Fictibacillaceae</taxon>
        <taxon>Fictibacillus</taxon>
    </lineage>
</organism>
<accession>A0ABT8EE63</accession>
<sequence>MNPLRSFAEHVEWLEELRTVEEEWWLNPIANGKWSLGEIVSHFLSWDLFVIHHRVPYFLEHQAFTEDVAEAEKMNQDASRYAKSGVSKSQLLEEAIRTRNRLIQQVEIIPEDWWIHPFKYKTKTMMFAAYIEGLVQHDKHHQDLIILFLKSQPIMPNRCSLSRMVAQKNEFPRK</sequence>
<dbReference type="RefSeq" id="WP_290402210.1">
    <property type="nucleotide sequence ID" value="NZ_JAUHLN010000011.1"/>
</dbReference>
<dbReference type="Gene3D" id="1.20.120.450">
    <property type="entry name" value="dinb family like domain"/>
    <property type="match status" value="1"/>
</dbReference>
<dbReference type="Proteomes" id="UP001168694">
    <property type="component" value="Unassembled WGS sequence"/>
</dbReference>
<proteinExistence type="predicted"/>
<name>A0ABT8EE63_9BACL</name>
<protein>
    <submittedName>
        <fullName evidence="2">DinB family protein</fullName>
    </submittedName>
</protein>
<dbReference type="InterPro" id="IPR024775">
    <property type="entry name" value="DinB-like"/>
</dbReference>